<protein>
    <submittedName>
        <fullName evidence="1">Uncharacterized protein</fullName>
    </submittedName>
</protein>
<accession>A0A7T7HHI7</accession>
<dbReference type="InterPro" id="IPR036397">
    <property type="entry name" value="RNaseH_sf"/>
</dbReference>
<dbReference type="Proteomes" id="UP000596083">
    <property type="component" value="Chromosome"/>
</dbReference>
<dbReference type="RefSeq" id="WP_200334155.1">
    <property type="nucleotide sequence ID" value="NZ_CP066786.1"/>
</dbReference>
<dbReference type="InterPro" id="IPR012337">
    <property type="entry name" value="RNaseH-like_sf"/>
</dbReference>
<evidence type="ECO:0000313" key="2">
    <source>
        <dbReference type="Proteomes" id="UP000596083"/>
    </source>
</evidence>
<name>A0A7T7HHI7_9HYPH</name>
<dbReference type="Gene3D" id="3.30.420.10">
    <property type="entry name" value="Ribonuclease H-like superfamily/Ribonuclease H"/>
    <property type="match status" value="1"/>
</dbReference>
<dbReference type="KEGG" id="mlut:JET14_13390"/>
<dbReference type="GO" id="GO:0003676">
    <property type="term" value="F:nucleic acid binding"/>
    <property type="evidence" value="ECO:0007669"/>
    <property type="project" value="InterPro"/>
</dbReference>
<reference evidence="1 2" key="1">
    <citation type="submission" date="2020-12" db="EMBL/GenBank/DDBJ databases">
        <authorList>
            <person name="Zheng R.K."/>
            <person name="Sun C.M."/>
        </authorList>
    </citation>
    <scope>NUCLEOTIDE SEQUENCE [LARGE SCALE GENOMIC DNA]</scope>
    <source>
        <strain evidence="1 2">ZRK001</strain>
    </source>
</reference>
<dbReference type="SUPFAM" id="SSF53098">
    <property type="entry name" value="Ribonuclease H-like"/>
    <property type="match status" value="1"/>
</dbReference>
<gene>
    <name evidence="1" type="ORF">JET14_13390</name>
</gene>
<evidence type="ECO:0000313" key="1">
    <source>
        <dbReference type="EMBL" id="QQM29318.1"/>
    </source>
</evidence>
<sequence>MPLIVAFDPSKATGWALWDTSRHHSSMRCGVFEMPAKADPYYTGDQIGLKVTGLLRDAKKEFGRMPDWAVLEEQSLAQIGRTSALAQIYPWGCSLAIVATLSNFGIPYGTLPPGTWRKAFFGSRFKPAVDKNGKKDWKAAAVEQCERLGIELPPKKTIAHNAAESCALAICWGVKDMNLHAGRYHAPRIELLMKRHERAEVA</sequence>
<proteinExistence type="predicted"/>
<dbReference type="AlphaFoldDB" id="A0A7T7HHI7"/>
<organism evidence="1 2">
    <name type="scientific">Martelella lutilitoris</name>
    <dbReference type="NCBI Taxonomy" id="2583532"/>
    <lineage>
        <taxon>Bacteria</taxon>
        <taxon>Pseudomonadati</taxon>
        <taxon>Pseudomonadota</taxon>
        <taxon>Alphaproteobacteria</taxon>
        <taxon>Hyphomicrobiales</taxon>
        <taxon>Aurantimonadaceae</taxon>
        <taxon>Martelella</taxon>
    </lineage>
</organism>
<dbReference type="EMBL" id="CP066786">
    <property type="protein sequence ID" value="QQM29318.1"/>
    <property type="molecule type" value="Genomic_DNA"/>
</dbReference>